<sequence length="98" mass="10854">MLAMFSAFDGGEFSSKTLGVLYLRATRLHGRELIWESSSGCGLSEKRLVNLPYHCCEMAGKVRGSVMSPYGQVTYSIREDIHSKLRHITRTSCVPGLA</sequence>
<accession>A0A4Q9MT52</accession>
<dbReference type="AlphaFoldDB" id="A0A4Q9MT52"/>
<name>A0A4Q9MT52_9APHY</name>
<dbReference type="EMBL" id="ML143401">
    <property type="protein sequence ID" value="TBU31060.1"/>
    <property type="molecule type" value="Genomic_DNA"/>
</dbReference>
<gene>
    <name evidence="1" type="ORF">BD311DRAFT_753139</name>
</gene>
<evidence type="ECO:0000313" key="1">
    <source>
        <dbReference type="EMBL" id="TBU31060.1"/>
    </source>
</evidence>
<protein>
    <submittedName>
        <fullName evidence="1">Uncharacterized protein</fullName>
    </submittedName>
</protein>
<proteinExistence type="predicted"/>
<organism evidence="1">
    <name type="scientific">Dichomitus squalens</name>
    <dbReference type="NCBI Taxonomy" id="114155"/>
    <lineage>
        <taxon>Eukaryota</taxon>
        <taxon>Fungi</taxon>
        <taxon>Dikarya</taxon>
        <taxon>Basidiomycota</taxon>
        <taxon>Agaricomycotina</taxon>
        <taxon>Agaricomycetes</taxon>
        <taxon>Polyporales</taxon>
        <taxon>Polyporaceae</taxon>
        <taxon>Dichomitus</taxon>
    </lineage>
</organism>
<dbReference type="Proteomes" id="UP000292957">
    <property type="component" value="Unassembled WGS sequence"/>
</dbReference>
<reference evidence="1" key="1">
    <citation type="submission" date="2019-01" db="EMBL/GenBank/DDBJ databases">
        <title>Draft genome sequences of three monokaryotic isolates of the white-rot basidiomycete fungus Dichomitus squalens.</title>
        <authorList>
            <consortium name="DOE Joint Genome Institute"/>
            <person name="Lopez S.C."/>
            <person name="Andreopoulos B."/>
            <person name="Pangilinan J."/>
            <person name="Lipzen A."/>
            <person name="Riley R."/>
            <person name="Ahrendt S."/>
            <person name="Ng V."/>
            <person name="Barry K."/>
            <person name="Daum C."/>
            <person name="Grigoriev I.V."/>
            <person name="Hilden K.S."/>
            <person name="Makela M.R."/>
            <person name="de Vries R.P."/>
        </authorList>
    </citation>
    <scope>NUCLEOTIDE SEQUENCE [LARGE SCALE GENOMIC DNA]</scope>
    <source>
        <strain evidence="1">OM18370.1</strain>
    </source>
</reference>